<gene>
    <name evidence="2" type="ORF">METZ01_LOCUS60345</name>
</gene>
<dbReference type="PANTHER" id="PTHR31061">
    <property type="entry name" value="LD22376P"/>
    <property type="match status" value="1"/>
</dbReference>
<reference evidence="2" key="1">
    <citation type="submission" date="2018-05" db="EMBL/GenBank/DDBJ databases">
        <authorList>
            <person name="Lanie J.A."/>
            <person name="Ng W.-L."/>
            <person name="Kazmierczak K.M."/>
            <person name="Andrzejewski T.M."/>
            <person name="Davidsen T.M."/>
            <person name="Wayne K.J."/>
            <person name="Tettelin H."/>
            <person name="Glass J.I."/>
            <person name="Rusch D."/>
            <person name="Podicherti R."/>
            <person name="Tsui H.-C.T."/>
            <person name="Winkler M.E."/>
        </authorList>
    </citation>
    <scope>NUCLEOTIDE SEQUENCE</scope>
</reference>
<protein>
    <recommendedName>
        <fullName evidence="3">Heparan-alpha-glucosaminide N-acetyltransferase catalytic domain-containing protein</fullName>
    </recommendedName>
</protein>
<keyword evidence="1" id="KW-1133">Transmembrane helix</keyword>
<dbReference type="AlphaFoldDB" id="A0A381SW11"/>
<feature type="transmembrane region" description="Helical" evidence="1">
    <location>
        <begin position="140"/>
        <end position="161"/>
    </location>
</feature>
<feature type="transmembrane region" description="Helical" evidence="1">
    <location>
        <begin position="51"/>
        <end position="71"/>
    </location>
</feature>
<feature type="transmembrane region" description="Helical" evidence="1">
    <location>
        <begin position="199"/>
        <end position="220"/>
    </location>
</feature>
<feature type="transmembrane region" description="Helical" evidence="1">
    <location>
        <begin position="115"/>
        <end position="135"/>
    </location>
</feature>
<keyword evidence="1" id="KW-0472">Membrane</keyword>
<dbReference type="PANTHER" id="PTHR31061:SF24">
    <property type="entry name" value="LD22376P"/>
    <property type="match status" value="1"/>
</dbReference>
<evidence type="ECO:0008006" key="3">
    <source>
        <dbReference type="Google" id="ProtNLM"/>
    </source>
</evidence>
<feature type="transmembrane region" description="Helical" evidence="1">
    <location>
        <begin position="262"/>
        <end position="281"/>
    </location>
</feature>
<feature type="transmembrane region" description="Helical" evidence="1">
    <location>
        <begin position="347"/>
        <end position="366"/>
    </location>
</feature>
<name>A0A381SW11_9ZZZZ</name>
<proteinExistence type="predicted"/>
<keyword evidence="1" id="KW-0812">Transmembrane</keyword>
<organism evidence="2">
    <name type="scientific">marine metagenome</name>
    <dbReference type="NCBI Taxonomy" id="408172"/>
    <lineage>
        <taxon>unclassified sequences</taxon>
        <taxon>metagenomes</taxon>
        <taxon>ecological metagenomes</taxon>
    </lineage>
</organism>
<feature type="transmembrane region" description="Helical" evidence="1">
    <location>
        <begin position="12"/>
        <end position="31"/>
    </location>
</feature>
<feature type="transmembrane region" description="Helical" evidence="1">
    <location>
        <begin position="83"/>
        <end position="103"/>
    </location>
</feature>
<feature type="transmembrane region" description="Helical" evidence="1">
    <location>
        <begin position="232"/>
        <end position="250"/>
    </location>
</feature>
<sequence>MTDQQKRLVSLDVFRGMTIALMILVNTPGTWAHVYAPLRHAKWHGCTLTDLVFPFFLFIVGVAMRFSFRRYDFTLSPELTRKILGRVMTIFLFGLLLSAYPFIRQDWDWSSFRIMGVLQRIGLAYGCAAFLVLVLNRSQIITVSGILLVAYWFIFWIFGWIKGVDPYALETNLPRMVDLAILGEPHLYMGTGIPFDPEGLLSTIPAVVTVLIGYFTGIILQEKRDGMERVKYIVKAGAVIAVAGWLWGFLFPVNKQLWTSSYVLYTGGLAMLILAICVWAVDFKGYKKPARPFIIFGTNSIFLFVASGLWVKTILKVKFTSGERTVSGYTYLYQTVFQPLAGDLNGSLLFALFHVGMWWLVLYWMYRKKIFIKI</sequence>
<dbReference type="EMBL" id="UINC01003574">
    <property type="protein sequence ID" value="SVA07491.1"/>
    <property type="molecule type" value="Genomic_DNA"/>
</dbReference>
<feature type="transmembrane region" description="Helical" evidence="1">
    <location>
        <begin position="293"/>
        <end position="311"/>
    </location>
</feature>
<accession>A0A381SW11</accession>
<evidence type="ECO:0000313" key="2">
    <source>
        <dbReference type="EMBL" id="SVA07491.1"/>
    </source>
</evidence>
<evidence type="ECO:0000256" key="1">
    <source>
        <dbReference type="SAM" id="Phobius"/>
    </source>
</evidence>